<dbReference type="EMBL" id="ML210589">
    <property type="protein sequence ID" value="TFK16996.1"/>
    <property type="molecule type" value="Genomic_DNA"/>
</dbReference>
<feature type="region of interest" description="Disordered" evidence="1">
    <location>
        <begin position="478"/>
        <end position="516"/>
    </location>
</feature>
<feature type="region of interest" description="Disordered" evidence="1">
    <location>
        <begin position="138"/>
        <end position="157"/>
    </location>
</feature>
<feature type="compositionally biased region" description="Polar residues" evidence="1">
    <location>
        <begin position="557"/>
        <end position="568"/>
    </location>
</feature>
<dbReference type="STRING" id="230819.A0A5C3KA85"/>
<gene>
    <name evidence="2" type="ORF">FA15DRAFT_761248</name>
</gene>
<name>A0A5C3KA85_COPMA</name>
<feature type="region of interest" description="Disordered" evidence="1">
    <location>
        <begin position="680"/>
        <end position="712"/>
    </location>
</feature>
<evidence type="ECO:0000313" key="2">
    <source>
        <dbReference type="EMBL" id="TFK16996.1"/>
    </source>
</evidence>
<feature type="compositionally biased region" description="Polar residues" evidence="1">
    <location>
        <begin position="183"/>
        <end position="195"/>
    </location>
</feature>
<feature type="region of interest" description="Disordered" evidence="1">
    <location>
        <begin position="557"/>
        <end position="607"/>
    </location>
</feature>
<feature type="region of interest" description="Disordered" evidence="1">
    <location>
        <begin position="23"/>
        <end position="47"/>
    </location>
</feature>
<evidence type="ECO:0000313" key="3">
    <source>
        <dbReference type="Proteomes" id="UP000307440"/>
    </source>
</evidence>
<keyword evidence="3" id="KW-1185">Reference proteome</keyword>
<proteinExistence type="predicted"/>
<dbReference type="Proteomes" id="UP000307440">
    <property type="component" value="Unassembled WGS sequence"/>
</dbReference>
<dbReference type="AlphaFoldDB" id="A0A5C3KA85"/>
<accession>A0A5C3KA85</accession>
<feature type="region of interest" description="Disordered" evidence="1">
    <location>
        <begin position="62"/>
        <end position="87"/>
    </location>
</feature>
<organism evidence="2 3">
    <name type="scientific">Coprinopsis marcescibilis</name>
    <name type="common">Agaric fungus</name>
    <name type="synonym">Psathyrella marcescibilis</name>
    <dbReference type="NCBI Taxonomy" id="230819"/>
    <lineage>
        <taxon>Eukaryota</taxon>
        <taxon>Fungi</taxon>
        <taxon>Dikarya</taxon>
        <taxon>Basidiomycota</taxon>
        <taxon>Agaricomycotina</taxon>
        <taxon>Agaricomycetes</taxon>
        <taxon>Agaricomycetidae</taxon>
        <taxon>Agaricales</taxon>
        <taxon>Agaricineae</taxon>
        <taxon>Psathyrellaceae</taxon>
        <taxon>Coprinopsis</taxon>
    </lineage>
</organism>
<sequence>MASATHTGTDLVSLPNHKSLETSAEYHKSTHGDAGQQPNHNPGALERPNTFMLFDFLNSTNMSTQGPHSTLNSPPTTQRSPQSTMSPAANTVAHIERSSHYHNHDYHDSRTYPHIFQPSFYGGVLDSPLVVRDAGLKANLPISPPPTEPTSTLRLPSIGHELNSTHSRVPHEQPSPLLPMTNIPPSTFSTRSLSTSPTEMSHSSAPSSPSDSSLLSPLSPEWGTDYIEDAPHQQIFIASPRDRQGSLDSISLDDDFGSNFPGFLPCLSSSSSSSSSTGPRPILSLLDIPSSTFLSSLESDLYVPSATSSLWMAEDSAEMDQPPELDPQNGNFDLMSPPSSGVPDTPASVSKALPMDLGDVEGGGFYQTYDDIPRLFFDTTSDTTPKDDHVDYSLLSSPRSTGLLLLLDEDPNDNIPQPRSPSPDNFSLDTTVISELPECDEVQKLADLRKRAQATEKAAKLREAEAIAEIERIAKSGGALDSETPVPFTPVGQSATLGDKDSSPPRRPPTPTSPKTTLELQRVAAESKRLAKRERGKVKEISALLRLKLGERGVTVDPTSLSMSASKHSTAPSPTTVSPPRPLTTQLITSPPMFKDSKSLKRRATSSSVSNLVAKMILSRNEASSTSSSSHRSSSPSRFRPLWLRTLSPNPKDNAFAYLPYQQRYKFLRSSPLARTSVSAGSLSASTSRSGSLESQLESEGGSESSWRSLSPSSFGFGSERGMESELDELELDDLGLGEDEDMGFEALKTPLIFGNGLDLADSPRERELLLPAL</sequence>
<evidence type="ECO:0000256" key="1">
    <source>
        <dbReference type="SAM" id="MobiDB-lite"/>
    </source>
</evidence>
<protein>
    <submittedName>
        <fullName evidence="2">Uncharacterized protein</fullName>
    </submittedName>
</protein>
<feature type="compositionally biased region" description="Low complexity" evidence="1">
    <location>
        <begin position="196"/>
        <end position="220"/>
    </location>
</feature>
<reference evidence="2 3" key="1">
    <citation type="journal article" date="2019" name="Nat. Ecol. Evol.">
        <title>Megaphylogeny resolves global patterns of mushroom evolution.</title>
        <authorList>
            <person name="Varga T."/>
            <person name="Krizsan K."/>
            <person name="Foldi C."/>
            <person name="Dima B."/>
            <person name="Sanchez-Garcia M."/>
            <person name="Sanchez-Ramirez S."/>
            <person name="Szollosi G.J."/>
            <person name="Szarkandi J.G."/>
            <person name="Papp V."/>
            <person name="Albert L."/>
            <person name="Andreopoulos W."/>
            <person name="Angelini C."/>
            <person name="Antonin V."/>
            <person name="Barry K.W."/>
            <person name="Bougher N.L."/>
            <person name="Buchanan P."/>
            <person name="Buyck B."/>
            <person name="Bense V."/>
            <person name="Catcheside P."/>
            <person name="Chovatia M."/>
            <person name="Cooper J."/>
            <person name="Damon W."/>
            <person name="Desjardin D."/>
            <person name="Finy P."/>
            <person name="Geml J."/>
            <person name="Haridas S."/>
            <person name="Hughes K."/>
            <person name="Justo A."/>
            <person name="Karasinski D."/>
            <person name="Kautmanova I."/>
            <person name="Kiss B."/>
            <person name="Kocsube S."/>
            <person name="Kotiranta H."/>
            <person name="LaButti K.M."/>
            <person name="Lechner B.E."/>
            <person name="Liimatainen K."/>
            <person name="Lipzen A."/>
            <person name="Lukacs Z."/>
            <person name="Mihaltcheva S."/>
            <person name="Morgado L.N."/>
            <person name="Niskanen T."/>
            <person name="Noordeloos M.E."/>
            <person name="Ohm R.A."/>
            <person name="Ortiz-Santana B."/>
            <person name="Ovrebo C."/>
            <person name="Racz N."/>
            <person name="Riley R."/>
            <person name="Savchenko A."/>
            <person name="Shiryaev A."/>
            <person name="Soop K."/>
            <person name="Spirin V."/>
            <person name="Szebenyi C."/>
            <person name="Tomsovsky M."/>
            <person name="Tulloss R.E."/>
            <person name="Uehling J."/>
            <person name="Grigoriev I.V."/>
            <person name="Vagvolgyi C."/>
            <person name="Papp T."/>
            <person name="Martin F.M."/>
            <person name="Miettinen O."/>
            <person name="Hibbett D.S."/>
            <person name="Nagy L.G."/>
        </authorList>
    </citation>
    <scope>NUCLEOTIDE SEQUENCE [LARGE SCALE GENOMIC DNA]</scope>
    <source>
        <strain evidence="2 3">CBS 121175</strain>
    </source>
</reference>
<feature type="region of interest" description="Disordered" evidence="1">
    <location>
        <begin position="162"/>
        <end position="223"/>
    </location>
</feature>
<dbReference type="OrthoDB" id="3256408at2759"/>